<dbReference type="EMBL" id="QXFW01004880">
    <property type="protein sequence ID" value="KAE8963981.1"/>
    <property type="molecule type" value="Genomic_DNA"/>
</dbReference>
<dbReference type="AlphaFoldDB" id="A0A6A4BB67"/>
<evidence type="ECO:0000313" key="7">
    <source>
        <dbReference type="EMBL" id="KAE9268143.1"/>
    </source>
</evidence>
<dbReference type="Proteomes" id="UP000441208">
    <property type="component" value="Unassembled WGS sequence"/>
</dbReference>
<keyword evidence="9" id="KW-1185">Reference proteome</keyword>
<dbReference type="Proteomes" id="UP000433483">
    <property type="component" value="Unassembled WGS sequence"/>
</dbReference>
<dbReference type="EMBL" id="QXGE01005220">
    <property type="protein sequence ID" value="KAE9268143.1"/>
    <property type="molecule type" value="Genomic_DNA"/>
</dbReference>
<organism evidence="7 10">
    <name type="scientific">Phytophthora fragariae</name>
    <dbReference type="NCBI Taxonomy" id="53985"/>
    <lineage>
        <taxon>Eukaryota</taxon>
        <taxon>Sar</taxon>
        <taxon>Stramenopiles</taxon>
        <taxon>Oomycota</taxon>
        <taxon>Peronosporomycetes</taxon>
        <taxon>Peronosporales</taxon>
        <taxon>Peronosporaceae</taxon>
        <taxon>Phytophthora</taxon>
    </lineage>
</organism>
<proteinExistence type="predicted"/>
<reference evidence="8 9" key="1">
    <citation type="submission" date="2018-08" db="EMBL/GenBank/DDBJ databases">
        <title>Genomic investigation of the strawberry pathogen Phytophthora fragariae indicates pathogenicity is determined by transcriptional variation in three key races.</title>
        <authorList>
            <person name="Adams T.M."/>
            <person name="Armitage A.D."/>
            <person name="Sobczyk M.K."/>
            <person name="Bates H.J."/>
            <person name="Dunwell J.M."/>
            <person name="Nellist C.F."/>
            <person name="Harrison R.J."/>
        </authorList>
    </citation>
    <scope>NUCLEOTIDE SEQUENCE [LARGE SCALE GENOMIC DNA]</scope>
    <source>
        <strain evidence="7 10">A4</strain>
        <strain evidence="6 11">BC-1</strain>
        <strain evidence="5 9">NOV-27</strain>
        <strain evidence="4 12">NOV-5</strain>
        <strain evidence="3 13">NOV-71</strain>
        <strain evidence="1 8">NOV-9</strain>
        <strain evidence="2 14">SCRP245</strain>
    </source>
</reference>
<dbReference type="EMBL" id="QXFZ01004256">
    <property type="protein sequence ID" value="KAE9065020.1"/>
    <property type="molecule type" value="Genomic_DNA"/>
</dbReference>
<dbReference type="OrthoDB" id="103514at2759"/>
<gene>
    <name evidence="7" type="ORF">PF001_g29777</name>
    <name evidence="6" type="ORF">PF002_g30138</name>
    <name evidence="5" type="ORF">PF005_g29743</name>
    <name evidence="4" type="ORF">PF006_g29453</name>
    <name evidence="3" type="ORF">PF007_g28986</name>
    <name evidence="1" type="ORF">PF009_g30100</name>
    <name evidence="2" type="ORF">PF011_g28833</name>
</gene>
<dbReference type="Proteomes" id="UP000429523">
    <property type="component" value="Unassembled WGS sequence"/>
</dbReference>
<dbReference type="Proteomes" id="UP000440367">
    <property type="component" value="Unassembled WGS sequence"/>
</dbReference>
<dbReference type="EMBL" id="QXGD01004501">
    <property type="protein sequence ID" value="KAE9170259.1"/>
    <property type="molecule type" value="Genomic_DNA"/>
</dbReference>
<accession>A0A6A4BB67</accession>
<evidence type="ECO:0000313" key="14">
    <source>
        <dbReference type="Proteomes" id="UP000460718"/>
    </source>
</evidence>
<evidence type="ECO:0000313" key="1">
    <source>
        <dbReference type="EMBL" id="KAE8919597.1"/>
    </source>
</evidence>
<evidence type="ECO:0000313" key="11">
    <source>
        <dbReference type="Proteomes" id="UP000440367"/>
    </source>
</evidence>
<evidence type="ECO:0000313" key="13">
    <source>
        <dbReference type="Proteomes" id="UP000441208"/>
    </source>
</evidence>
<protein>
    <submittedName>
        <fullName evidence="7">Uncharacterized protein</fullName>
    </submittedName>
</protein>
<evidence type="ECO:0000313" key="2">
    <source>
        <dbReference type="EMBL" id="KAE8963981.1"/>
    </source>
</evidence>
<evidence type="ECO:0000313" key="10">
    <source>
        <dbReference type="Proteomes" id="UP000437068"/>
    </source>
</evidence>
<evidence type="ECO:0000313" key="3">
    <source>
        <dbReference type="EMBL" id="KAE9065020.1"/>
    </source>
</evidence>
<dbReference type="EMBL" id="QXGA01004938">
    <property type="protein sequence ID" value="KAE9069989.1"/>
    <property type="molecule type" value="Genomic_DNA"/>
</dbReference>
<dbReference type="Proteomes" id="UP000437068">
    <property type="component" value="Unassembled WGS sequence"/>
</dbReference>
<evidence type="ECO:0000313" key="4">
    <source>
        <dbReference type="EMBL" id="KAE9069989.1"/>
    </source>
</evidence>
<evidence type="ECO:0000313" key="9">
    <source>
        <dbReference type="Proteomes" id="UP000433483"/>
    </source>
</evidence>
<dbReference type="Proteomes" id="UP000440732">
    <property type="component" value="Unassembled WGS sequence"/>
</dbReference>
<evidence type="ECO:0000313" key="12">
    <source>
        <dbReference type="Proteomes" id="UP000440732"/>
    </source>
</evidence>
<sequence length="222" mass="24974">MTADLKKIKYTQEDVELPAAYLKQLNTMYRSLVASSQRAMEGTRRVFIDDILTACVTAVKDGGKTKADRFLNYEKRVDDPDVDARDTAGYVITLGARMMIVIDAKKCTMEHALRQNSAAIDVAHVLNDKKSQDDQDGWHDIQGVCIDYQNRIFVKHMFKEFATKHMVCRTSDILDHYPSHPPSRVYNQSSCNQASPPAHSILKRSTQDDGKVVLILPARDGG</sequence>
<dbReference type="EMBL" id="QXGB01004754">
    <property type="protein sequence ID" value="KAE9165111.1"/>
    <property type="molecule type" value="Genomic_DNA"/>
</dbReference>
<name>A0A6A4BB67_9STRA</name>
<dbReference type="Proteomes" id="UP000460718">
    <property type="component" value="Unassembled WGS sequence"/>
</dbReference>
<evidence type="ECO:0000313" key="8">
    <source>
        <dbReference type="Proteomes" id="UP000429523"/>
    </source>
</evidence>
<comment type="caution">
    <text evidence="7">The sequence shown here is derived from an EMBL/GenBank/DDBJ whole genome shotgun (WGS) entry which is preliminary data.</text>
</comment>
<dbReference type="EMBL" id="QXGF01004574">
    <property type="protein sequence ID" value="KAE8919597.1"/>
    <property type="molecule type" value="Genomic_DNA"/>
</dbReference>
<evidence type="ECO:0000313" key="5">
    <source>
        <dbReference type="EMBL" id="KAE9165111.1"/>
    </source>
</evidence>
<evidence type="ECO:0000313" key="6">
    <source>
        <dbReference type="EMBL" id="KAE9170259.1"/>
    </source>
</evidence>